<dbReference type="RefSeq" id="WP_186241101.1">
    <property type="nucleotide sequence ID" value="NZ_OCTY01000002.1"/>
</dbReference>
<comment type="caution">
    <text evidence="2">The sequence shown here is derived from an EMBL/GenBank/DDBJ whole genome shotgun (WGS) entry which is preliminary data.</text>
</comment>
<sequence>MGRIVVVGGTGLIGSKIVTKLSEQRIESVAASPKSGVNAVTAEGLVDALSAADVVVDASNTSSFDDKPAIEYFATSTMNLLGAERATGVGHHVALSVIATDRLQGGGYFRAKLAQEELIKAAGIPYSIVRAAPVYDFVEAIADAATEDATVRLPDALVQPTDASDLADLVVDIAMGQPLNGIVEVAGPERFTLDELISEVLSAKRNPREVVADAHTSYFGALLDESTLLPGDGAVITSTSLDDWIAHSLPG</sequence>
<evidence type="ECO:0000313" key="3">
    <source>
        <dbReference type="Proteomes" id="UP000554965"/>
    </source>
</evidence>
<reference evidence="2 3" key="1">
    <citation type="submission" date="2017-10" db="EMBL/GenBank/DDBJ databases">
        <authorList>
            <consortium name="Urmite Genomes"/>
        </authorList>
    </citation>
    <scope>NUCLEOTIDE SEQUENCE [LARGE SCALE GENOMIC DNA]</scope>
    <source>
        <strain evidence="2 3">FB-527</strain>
    </source>
</reference>
<dbReference type="InterPro" id="IPR036291">
    <property type="entry name" value="NAD(P)-bd_dom_sf"/>
</dbReference>
<evidence type="ECO:0000313" key="2">
    <source>
        <dbReference type="EMBL" id="SOJ52706.1"/>
    </source>
</evidence>
<organism evidence="2 3">
    <name type="scientific">Mycobacterium simulans</name>
    <dbReference type="NCBI Taxonomy" id="627089"/>
    <lineage>
        <taxon>Bacteria</taxon>
        <taxon>Bacillati</taxon>
        <taxon>Actinomycetota</taxon>
        <taxon>Actinomycetes</taxon>
        <taxon>Mycobacteriales</taxon>
        <taxon>Mycobacteriaceae</taxon>
        <taxon>Mycobacterium</taxon>
    </lineage>
</organism>
<evidence type="ECO:0000259" key="1">
    <source>
        <dbReference type="Pfam" id="PF04321"/>
    </source>
</evidence>
<dbReference type="Pfam" id="PF04321">
    <property type="entry name" value="RmlD_sub_bind"/>
    <property type="match status" value="1"/>
</dbReference>
<accession>A0A7Z7N7M5</accession>
<dbReference type="EMBL" id="OCTY01000002">
    <property type="protein sequence ID" value="SOJ52706.1"/>
    <property type="molecule type" value="Genomic_DNA"/>
</dbReference>
<gene>
    <name evidence="2" type="ORF">MSIMFB_00216</name>
</gene>
<proteinExistence type="predicted"/>
<dbReference type="Proteomes" id="UP000554965">
    <property type="component" value="Unassembled WGS sequence"/>
</dbReference>
<dbReference type="InterPro" id="IPR029903">
    <property type="entry name" value="RmlD-like-bd"/>
</dbReference>
<dbReference type="SUPFAM" id="SSF51735">
    <property type="entry name" value="NAD(P)-binding Rossmann-fold domains"/>
    <property type="match status" value="1"/>
</dbReference>
<dbReference type="Gene3D" id="3.40.50.720">
    <property type="entry name" value="NAD(P)-binding Rossmann-like Domain"/>
    <property type="match status" value="1"/>
</dbReference>
<name>A0A7Z7N7M5_9MYCO</name>
<protein>
    <recommendedName>
        <fullName evidence="1">RmlD-like substrate binding domain-containing protein</fullName>
    </recommendedName>
</protein>
<keyword evidence="3" id="KW-1185">Reference proteome</keyword>
<dbReference type="AlphaFoldDB" id="A0A7Z7N7M5"/>
<feature type="domain" description="RmlD-like substrate binding" evidence="1">
    <location>
        <begin position="3"/>
        <end position="200"/>
    </location>
</feature>